<dbReference type="EMBL" id="HBHQ01013597">
    <property type="protein sequence ID" value="CAD9817203.1"/>
    <property type="molecule type" value="Transcribed_RNA"/>
</dbReference>
<dbReference type="PROSITE" id="PS51257">
    <property type="entry name" value="PROKAR_LIPOPROTEIN"/>
    <property type="match status" value="1"/>
</dbReference>
<feature type="chain" id="PRO_5030757302" evidence="2">
    <location>
        <begin position="24"/>
        <end position="147"/>
    </location>
</feature>
<gene>
    <name evidence="3" type="ORF">ASEP1449_LOCUS9035</name>
</gene>
<feature type="compositionally biased region" description="Basic and acidic residues" evidence="1">
    <location>
        <begin position="84"/>
        <end position="97"/>
    </location>
</feature>
<sequence>MLSPTRSRCAITFCAVLISSCEAFSSSGGIPLSKRANERALLAHPIDRRSFVDAAAMFGVVSVSRVSSVYAEDSLDDLSMPSEEQQKAADEAAMAEKLKKKRDLQQKATRPMSYGASMTKEKEKQSSLQMSKQEKRDAMCEELGRGC</sequence>
<accession>A0A7S2UEM1</accession>
<protein>
    <submittedName>
        <fullName evidence="3">Uncharacterized protein</fullName>
    </submittedName>
</protein>
<evidence type="ECO:0000256" key="1">
    <source>
        <dbReference type="SAM" id="MobiDB-lite"/>
    </source>
</evidence>
<feature type="signal peptide" evidence="2">
    <location>
        <begin position="1"/>
        <end position="23"/>
    </location>
</feature>
<feature type="region of interest" description="Disordered" evidence="1">
    <location>
        <begin position="77"/>
        <end position="147"/>
    </location>
</feature>
<evidence type="ECO:0000256" key="2">
    <source>
        <dbReference type="SAM" id="SignalP"/>
    </source>
</evidence>
<organism evidence="3">
    <name type="scientific">Attheya septentrionalis</name>
    <dbReference type="NCBI Taxonomy" id="420275"/>
    <lineage>
        <taxon>Eukaryota</taxon>
        <taxon>Sar</taxon>
        <taxon>Stramenopiles</taxon>
        <taxon>Ochrophyta</taxon>
        <taxon>Bacillariophyta</taxon>
        <taxon>Coscinodiscophyceae</taxon>
        <taxon>Chaetocerotophycidae</taxon>
        <taxon>Chaetocerotales</taxon>
        <taxon>Attheyaceae</taxon>
        <taxon>Attheya</taxon>
    </lineage>
</organism>
<evidence type="ECO:0000313" key="3">
    <source>
        <dbReference type="EMBL" id="CAD9817203.1"/>
    </source>
</evidence>
<dbReference type="AlphaFoldDB" id="A0A7S2UEM1"/>
<reference evidence="3" key="1">
    <citation type="submission" date="2021-01" db="EMBL/GenBank/DDBJ databases">
        <authorList>
            <person name="Corre E."/>
            <person name="Pelletier E."/>
            <person name="Niang G."/>
            <person name="Scheremetjew M."/>
            <person name="Finn R."/>
            <person name="Kale V."/>
            <person name="Holt S."/>
            <person name="Cochrane G."/>
            <person name="Meng A."/>
            <person name="Brown T."/>
            <person name="Cohen L."/>
        </authorList>
    </citation>
    <scope>NUCLEOTIDE SEQUENCE</scope>
    <source>
        <strain evidence="3">CCMP2084</strain>
    </source>
</reference>
<proteinExistence type="predicted"/>
<feature type="compositionally biased region" description="Basic and acidic residues" evidence="1">
    <location>
        <begin position="132"/>
        <end position="147"/>
    </location>
</feature>
<name>A0A7S2UEM1_9STRA</name>
<keyword evidence="2" id="KW-0732">Signal</keyword>